<accession>A0ABX9YCW9</accession>
<dbReference type="RefSeq" id="WP_124778733.1">
    <property type="nucleotide sequence ID" value="NZ_QGTA01000071.1"/>
</dbReference>
<gene>
    <name evidence="2" type="ORF">DLJ60_01145</name>
</gene>
<organism evidence="2 3">
    <name type="scientific">Micromonospora chalcea</name>
    <dbReference type="NCBI Taxonomy" id="1874"/>
    <lineage>
        <taxon>Bacteria</taxon>
        <taxon>Bacillati</taxon>
        <taxon>Actinomycetota</taxon>
        <taxon>Actinomycetes</taxon>
        <taxon>Micromonosporales</taxon>
        <taxon>Micromonosporaceae</taxon>
        <taxon>Micromonospora</taxon>
    </lineage>
</organism>
<evidence type="ECO:0000256" key="1">
    <source>
        <dbReference type="SAM" id="MobiDB-lite"/>
    </source>
</evidence>
<dbReference type="Proteomes" id="UP000274694">
    <property type="component" value="Unassembled WGS sequence"/>
</dbReference>
<dbReference type="EMBL" id="QGTA01000071">
    <property type="protein sequence ID" value="RQW98507.1"/>
    <property type="molecule type" value="Genomic_DNA"/>
</dbReference>
<keyword evidence="3" id="KW-1185">Reference proteome</keyword>
<comment type="caution">
    <text evidence="2">The sequence shown here is derived from an EMBL/GenBank/DDBJ whole genome shotgun (WGS) entry which is preliminary data.</text>
</comment>
<sequence length="105" mass="11947">MTHHEIPDGTAVRMPYADEPDDQDQTPEPRRFYRLRAPHIDKASVPVTVRVTPDADLYIAVGAGRRRMYLTPAEAWALWRCLSEAVASTGEPPEWIRVHVNPTTR</sequence>
<proteinExistence type="predicted"/>
<name>A0ABX9YCW9_MICCH</name>
<reference evidence="2 3" key="1">
    <citation type="submission" date="2018-05" db="EMBL/GenBank/DDBJ databases">
        <title>Micromonospora from Atacama Desert.</title>
        <authorList>
            <person name="Carro L."/>
            <person name="Goodfellow M."/>
            <person name="Klenk H.-P."/>
        </authorList>
    </citation>
    <scope>NUCLEOTIDE SEQUENCE [LARGE SCALE GENOMIC DNA]</scope>
    <source>
        <strain evidence="2 3">LB41</strain>
    </source>
</reference>
<evidence type="ECO:0000313" key="3">
    <source>
        <dbReference type="Proteomes" id="UP000274694"/>
    </source>
</evidence>
<feature type="region of interest" description="Disordered" evidence="1">
    <location>
        <begin position="1"/>
        <end position="29"/>
    </location>
</feature>
<protein>
    <submittedName>
        <fullName evidence="2">Spread protein</fullName>
    </submittedName>
</protein>
<evidence type="ECO:0000313" key="2">
    <source>
        <dbReference type="EMBL" id="RQW98507.1"/>
    </source>
</evidence>